<organism evidence="1 2">
    <name type="scientific">Chthoniobacter flavus Ellin428</name>
    <dbReference type="NCBI Taxonomy" id="497964"/>
    <lineage>
        <taxon>Bacteria</taxon>
        <taxon>Pseudomonadati</taxon>
        <taxon>Verrucomicrobiota</taxon>
        <taxon>Spartobacteria</taxon>
        <taxon>Chthoniobacterales</taxon>
        <taxon>Chthoniobacteraceae</taxon>
        <taxon>Chthoniobacter</taxon>
    </lineage>
</organism>
<dbReference type="EMBL" id="ABVL01000003">
    <property type="protein sequence ID" value="EDY20868.1"/>
    <property type="molecule type" value="Genomic_DNA"/>
</dbReference>
<gene>
    <name evidence="1" type="ORF">CfE428DRAFT_1161</name>
</gene>
<dbReference type="InParanoid" id="B4CX70"/>
<accession>B4CX70</accession>
<comment type="caution">
    <text evidence="1">The sequence shown here is derived from an EMBL/GenBank/DDBJ whole genome shotgun (WGS) entry which is preliminary data.</text>
</comment>
<dbReference type="Proteomes" id="UP000005824">
    <property type="component" value="Unassembled WGS sequence"/>
</dbReference>
<proteinExistence type="predicted"/>
<reference evidence="1 2" key="1">
    <citation type="journal article" date="2011" name="J. Bacteriol.">
        <title>Genome sequence of Chthoniobacter flavus Ellin428, an aerobic heterotrophic soil bacterium.</title>
        <authorList>
            <person name="Kant R."/>
            <person name="van Passel M.W."/>
            <person name="Palva A."/>
            <person name="Lucas S."/>
            <person name="Lapidus A."/>
            <person name="Glavina Del Rio T."/>
            <person name="Dalin E."/>
            <person name="Tice H."/>
            <person name="Bruce D."/>
            <person name="Goodwin L."/>
            <person name="Pitluck S."/>
            <person name="Larimer F.W."/>
            <person name="Land M.L."/>
            <person name="Hauser L."/>
            <person name="Sangwan P."/>
            <person name="de Vos W.M."/>
            <person name="Janssen P.H."/>
            <person name="Smidt H."/>
        </authorList>
    </citation>
    <scope>NUCLEOTIDE SEQUENCE [LARGE SCALE GENOMIC DNA]</scope>
    <source>
        <strain evidence="1 2">Ellin428</strain>
    </source>
</reference>
<evidence type="ECO:0000313" key="2">
    <source>
        <dbReference type="Proteomes" id="UP000005824"/>
    </source>
</evidence>
<keyword evidence="2" id="KW-1185">Reference proteome</keyword>
<protein>
    <submittedName>
        <fullName evidence="1">Uncharacterized protein</fullName>
    </submittedName>
</protein>
<dbReference type="RefSeq" id="WP_006978487.1">
    <property type="nucleotide sequence ID" value="NZ_ABVL01000003.1"/>
</dbReference>
<dbReference type="AlphaFoldDB" id="B4CX70"/>
<dbReference type="STRING" id="497964.CfE428DRAFT_1161"/>
<sequence length="92" mass="10036">MMNLVSPDNPFVKPQRTDSTRVVHLSFAAAANQAYRIERSLDGWQWAAIGLVPAGEARMVEIASSPSGGRRFYRAVPTAPAHLLQSGIGYPR</sequence>
<name>B4CX70_9BACT</name>
<evidence type="ECO:0000313" key="1">
    <source>
        <dbReference type="EMBL" id="EDY20868.1"/>
    </source>
</evidence>